<proteinExistence type="predicted"/>
<protein>
    <submittedName>
        <fullName evidence="1">Uncharacterized protein</fullName>
    </submittedName>
</protein>
<sequence length="68" mass="7927">NFCEQKRGERVGQKKLKCLENIKYHMFKEYCSFQCGKWNKKKVVITAQQLSNKELAAERCFGILLSPG</sequence>
<comment type="caution">
    <text evidence="1">The sequence shown here is derived from an EMBL/GenBank/DDBJ whole genome shotgun (WGS) entry which is preliminary data.</text>
</comment>
<evidence type="ECO:0000313" key="1">
    <source>
        <dbReference type="EMBL" id="TEA38171.1"/>
    </source>
</evidence>
<reference evidence="1 2" key="1">
    <citation type="journal article" date="2018" name="Genomics">
        <title>Molecular footprints of inshore aquatic adaptation in Indo-Pacific humpback dolphin (Sousa chinensis).</title>
        <authorList>
            <person name="Ming Y."/>
            <person name="Jian J."/>
            <person name="Yu F."/>
            <person name="Yu X."/>
            <person name="Wang J."/>
            <person name="Liu W."/>
        </authorList>
    </citation>
    <scope>NUCLEOTIDE SEQUENCE [LARGE SCALE GENOMIC DNA]</scope>
    <source>
        <strain evidence="1">MY-2018</strain>
        <tissue evidence="1">Skin</tissue>
    </source>
</reference>
<dbReference type="AlphaFoldDB" id="A0A484GRR3"/>
<name>A0A484GRR3_SOUCH</name>
<dbReference type="EMBL" id="QWLN02004798">
    <property type="protein sequence ID" value="TEA38171.1"/>
    <property type="molecule type" value="Genomic_DNA"/>
</dbReference>
<evidence type="ECO:0000313" key="2">
    <source>
        <dbReference type="Proteomes" id="UP000295264"/>
    </source>
</evidence>
<accession>A0A484GRR3</accession>
<organism evidence="1 2">
    <name type="scientific">Sousa chinensis</name>
    <name type="common">Indo-pacific humpbacked dolphin</name>
    <name type="synonym">Steno chinensis</name>
    <dbReference type="NCBI Taxonomy" id="103600"/>
    <lineage>
        <taxon>Eukaryota</taxon>
        <taxon>Metazoa</taxon>
        <taxon>Chordata</taxon>
        <taxon>Craniata</taxon>
        <taxon>Vertebrata</taxon>
        <taxon>Euteleostomi</taxon>
        <taxon>Mammalia</taxon>
        <taxon>Eutheria</taxon>
        <taxon>Laurasiatheria</taxon>
        <taxon>Artiodactyla</taxon>
        <taxon>Whippomorpha</taxon>
        <taxon>Cetacea</taxon>
        <taxon>Odontoceti</taxon>
        <taxon>Delphinidae</taxon>
        <taxon>Sousa</taxon>
    </lineage>
</organism>
<feature type="non-terminal residue" evidence="1">
    <location>
        <position position="1"/>
    </location>
</feature>
<gene>
    <name evidence="1" type="ORF">DBR06_SOUSAS110006</name>
</gene>
<dbReference type="Proteomes" id="UP000295264">
    <property type="component" value="Unassembled WGS sequence"/>
</dbReference>
<keyword evidence="2" id="KW-1185">Reference proteome</keyword>